<dbReference type="InterPro" id="IPR051360">
    <property type="entry name" value="Neuronal_Pentraxin_Related"/>
</dbReference>
<protein>
    <recommendedName>
        <fullName evidence="7">Pentraxin (PTX) domain-containing protein</fullName>
    </recommendedName>
</protein>
<sequence length="248" mass="28134">MMRVVTLITFCVAVTVSNAADNEEVPGSYILTNTVRDVTNWAGANVTIPDINFTICFWAKIDSWYETRRSTILSMAASAKDNWLIFELEKSHMVFVIKSKYSSVSLFETELNKWYFYCFSAEETLTHYQYTLNVGENTCNLVWVQKFSKNIQKQPKSKRDYAVGLVLFSDQDELFGGFDPEQVAVASISCLNIWSSVYQEDQLVDFAECKQEGDVFTMKPGALAIHGTITSEMKPVADEPKSPGKLWK</sequence>
<name>A0A7J7IZK0_BUGNE</name>
<evidence type="ECO:0000256" key="5">
    <source>
        <dbReference type="ARBA" id="ARBA00023180"/>
    </source>
</evidence>
<evidence type="ECO:0000313" key="9">
    <source>
        <dbReference type="Proteomes" id="UP000593567"/>
    </source>
</evidence>
<dbReference type="GO" id="GO:0046872">
    <property type="term" value="F:metal ion binding"/>
    <property type="evidence" value="ECO:0007669"/>
    <property type="project" value="UniProtKB-KW"/>
</dbReference>
<gene>
    <name evidence="8" type="ORF">EB796_022399</name>
</gene>
<keyword evidence="6" id="KW-0732">Signal</keyword>
<dbReference type="AlphaFoldDB" id="A0A7J7IZK0"/>
<dbReference type="SUPFAM" id="SSF49899">
    <property type="entry name" value="Concanavalin A-like lectins/glucanases"/>
    <property type="match status" value="1"/>
</dbReference>
<keyword evidence="9" id="KW-1185">Reference proteome</keyword>
<reference evidence="8" key="1">
    <citation type="submission" date="2020-06" db="EMBL/GenBank/DDBJ databases">
        <title>Draft genome of Bugula neritina, a colonial animal packing powerful symbionts and potential medicines.</title>
        <authorList>
            <person name="Rayko M."/>
        </authorList>
    </citation>
    <scope>NUCLEOTIDE SEQUENCE [LARGE SCALE GENOMIC DNA]</scope>
    <source>
        <strain evidence="8">Kwan_BN1</strain>
    </source>
</reference>
<accession>A0A7J7IZK0</accession>
<evidence type="ECO:0000313" key="8">
    <source>
        <dbReference type="EMBL" id="KAF6019310.1"/>
    </source>
</evidence>
<dbReference type="EMBL" id="VXIV02003241">
    <property type="protein sequence ID" value="KAF6019310.1"/>
    <property type="molecule type" value="Genomic_DNA"/>
</dbReference>
<keyword evidence="4" id="KW-1015">Disulfide bond</keyword>
<evidence type="ECO:0000256" key="2">
    <source>
        <dbReference type="ARBA" id="ARBA00022723"/>
    </source>
</evidence>
<keyword evidence="5" id="KW-0325">Glycoprotein</keyword>
<evidence type="ECO:0000256" key="6">
    <source>
        <dbReference type="SAM" id="SignalP"/>
    </source>
</evidence>
<dbReference type="PANTHER" id="PTHR19277:SF161">
    <property type="entry name" value="LAMININ G DOMAIN-CONTAINING PROTEIN"/>
    <property type="match status" value="1"/>
</dbReference>
<feature type="signal peptide" evidence="6">
    <location>
        <begin position="1"/>
        <end position="19"/>
    </location>
</feature>
<dbReference type="InterPro" id="IPR013320">
    <property type="entry name" value="ConA-like_dom_sf"/>
</dbReference>
<feature type="domain" description="Pentraxin (PTX)" evidence="7">
    <location>
        <begin position="45"/>
        <end position="209"/>
    </location>
</feature>
<organism evidence="8 9">
    <name type="scientific">Bugula neritina</name>
    <name type="common">Brown bryozoan</name>
    <name type="synonym">Sertularia neritina</name>
    <dbReference type="NCBI Taxonomy" id="10212"/>
    <lineage>
        <taxon>Eukaryota</taxon>
        <taxon>Metazoa</taxon>
        <taxon>Spiralia</taxon>
        <taxon>Lophotrochozoa</taxon>
        <taxon>Bryozoa</taxon>
        <taxon>Gymnolaemata</taxon>
        <taxon>Cheilostomatida</taxon>
        <taxon>Flustrina</taxon>
        <taxon>Buguloidea</taxon>
        <taxon>Bugulidae</taxon>
        <taxon>Bugula</taxon>
    </lineage>
</organism>
<proteinExistence type="predicted"/>
<comment type="cofactor">
    <cofactor evidence="1">
        <name>Ca(2+)</name>
        <dbReference type="ChEBI" id="CHEBI:29108"/>
    </cofactor>
</comment>
<dbReference type="InterPro" id="IPR001759">
    <property type="entry name" value="PTX_dom"/>
</dbReference>
<keyword evidence="3" id="KW-0106">Calcium</keyword>
<comment type="caution">
    <text evidence="8">The sequence shown here is derived from an EMBL/GenBank/DDBJ whole genome shotgun (WGS) entry which is preliminary data.</text>
</comment>
<dbReference type="PANTHER" id="PTHR19277">
    <property type="entry name" value="PENTRAXIN"/>
    <property type="match status" value="1"/>
</dbReference>
<evidence type="ECO:0000259" key="7">
    <source>
        <dbReference type="Pfam" id="PF00354"/>
    </source>
</evidence>
<feature type="chain" id="PRO_5029565944" description="Pentraxin (PTX) domain-containing protein" evidence="6">
    <location>
        <begin position="20"/>
        <end position="248"/>
    </location>
</feature>
<dbReference type="Pfam" id="PF00354">
    <property type="entry name" value="Pentaxin"/>
    <property type="match status" value="1"/>
</dbReference>
<evidence type="ECO:0000256" key="1">
    <source>
        <dbReference type="ARBA" id="ARBA00001913"/>
    </source>
</evidence>
<keyword evidence="2" id="KW-0479">Metal-binding</keyword>
<evidence type="ECO:0000256" key="3">
    <source>
        <dbReference type="ARBA" id="ARBA00022837"/>
    </source>
</evidence>
<dbReference type="Gene3D" id="2.60.120.200">
    <property type="match status" value="1"/>
</dbReference>
<evidence type="ECO:0000256" key="4">
    <source>
        <dbReference type="ARBA" id="ARBA00023157"/>
    </source>
</evidence>
<dbReference type="Proteomes" id="UP000593567">
    <property type="component" value="Unassembled WGS sequence"/>
</dbReference>